<comment type="similarity">
    <text evidence="4">Belongs to the FPP/GGPP synthase family.</text>
</comment>
<name>A0ABR1R7J2_9PEZI</name>
<evidence type="ECO:0000256" key="2">
    <source>
        <dbReference type="ARBA" id="ARBA00022723"/>
    </source>
</evidence>
<gene>
    <name evidence="6" type="ORF">PG991_013986</name>
</gene>
<keyword evidence="7" id="KW-1185">Reference proteome</keyword>
<evidence type="ECO:0000313" key="7">
    <source>
        <dbReference type="Proteomes" id="UP001396898"/>
    </source>
</evidence>
<feature type="region of interest" description="Disordered" evidence="5">
    <location>
        <begin position="186"/>
        <end position="229"/>
    </location>
</feature>
<evidence type="ECO:0000313" key="6">
    <source>
        <dbReference type="EMBL" id="KAK8001764.1"/>
    </source>
</evidence>
<dbReference type="Proteomes" id="UP001396898">
    <property type="component" value="Unassembled WGS sequence"/>
</dbReference>
<dbReference type="PANTHER" id="PTHR12001">
    <property type="entry name" value="GERANYLGERANYL PYROPHOSPHATE SYNTHASE"/>
    <property type="match status" value="1"/>
</dbReference>
<dbReference type="InterPro" id="IPR033749">
    <property type="entry name" value="Polyprenyl_synt_CS"/>
</dbReference>
<dbReference type="EMBL" id="JAQQWI010000018">
    <property type="protein sequence ID" value="KAK8001764.1"/>
    <property type="molecule type" value="Genomic_DNA"/>
</dbReference>
<comment type="caution">
    <text evidence="6">The sequence shown here is derived from an EMBL/GenBank/DDBJ whole genome shotgun (WGS) entry which is preliminary data.</text>
</comment>
<dbReference type="Gene3D" id="1.10.600.10">
    <property type="entry name" value="Farnesyl Diphosphate Synthase"/>
    <property type="match status" value="2"/>
</dbReference>
<proteinExistence type="inferred from homology"/>
<reference evidence="6 7" key="1">
    <citation type="submission" date="2023-01" db="EMBL/GenBank/DDBJ databases">
        <title>Analysis of 21 Apiospora genomes using comparative genomics revels a genus with tremendous synthesis potential of carbohydrate active enzymes and secondary metabolites.</title>
        <authorList>
            <person name="Sorensen T."/>
        </authorList>
    </citation>
    <scope>NUCLEOTIDE SEQUENCE [LARGE SCALE GENOMIC DNA]</scope>
    <source>
        <strain evidence="6 7">CBS 20057</strain>
    </source>
</reference>
<organism evidence="6 7">
    <name type="scientific">Apiospora marii</name>
    <dbReference type="NCBI Taxonomy" id="335849"/>
    <lineage>
        <taxon>Eukaryota</taxon>
        <taxon>Fungi</taxon>
        <taxon>Dikarya</taxon>
        <taxon>Ascomycota</taxon>
        <taxon>Pezizomycotina</taxon>
        <taxon>Sordariomycetes</taxon>
        <taxon>Xylariomycetidae</taxon>
        <taxon>Amphisphaeriales</taxon>
        <taxon>Apiosporaceae</taxon>
        <taxon>Apiospora</taxon>
    </lineage>
</organism>
<evidence type="ECO:0000256" key="5">
    <source>
        <dbReference type="SAM" id="MobiDB-lite"/>
    </source>
</evidence>
<dbReference type="PANTHER" id="PTHR12001:SF72">
    <property type="entry name" value="THIJ_PFPI FAMILY PROTEIN (AFU_ORTHOLOGUE AFUA_3G01210)-RELATED"/>
    <property type="match status" value="1"/>
</dbReference>
<dbReference type="PROSITE" id="PS00723">
    <property type="entry name" value="POLYPRENYL_SYNTHASE_1"/>
    <property type="match status" value="1"/>
</dbReference>
<dbReference type="Pfam" id="PF00348">
    <property type="entry name" value="polyprenyl_synt"/>
    <property type="match status" value="1"/>
</dbReference>
<sequence length="341" mass="37320">MRILDETSAPFANGHNGVHTNGLKVLEENGLNIKVIQAPYDYLSSLPSKNVREKAIDAFNVWFQVPPEKLASIKLTTQLLHNASLMLDDLEDGSHLRRGQPSTHTIFGAGQTVNAANYQILRALQEVQRLGGAESLAIYAGQGAGKTLHRPEPGPSLDVQSDLPVYRAIPGDDRVQFVQALRSPYGGSQYHVDRPGRDGAPEQPGALLPGSGRLPEPRLPGGKLTESLPRPQYKEQKGYCEDLDEGKYSLPLIHLVRTTTADAHEAPLVRNILTQRRVRGSSSPAHKQTVLALMEQRGSLAFTAEFLAKMRTRVEGDLAALEKRTGVGNKELRGLLRMLVV</sequence>
<evidence type="ECO:0000256" key="4">
    <source>
        <dbReference type="RuleBase" id="RU004466"/>
    </source>
</evidence>
<feature type="compositionally biased region" description="Basic and acidic residues" evidence="5">
    <location>
        <begin position="191"/>
        <end position="200"/>
    </location>
</feature>
<keyword evidence="2" id="KW-0479">Metal-binding</keyword>
<dbReference type="SUPFAM" id="SSF48576">
    <property type="entry name" value="Terpenoid synthases"/>
    <property type="match status" value="2"/>
</dbReference>
<keyword evidence="1 4" id="KW-0808">Transferase</keyword>
<keyword evidence="3" id="KW-0460">Magnesium</keyword>
<accession>A0ABR1R7J2</accession>
<dbReference type="InterPro" id="IPR008949">
    <property type="entry name" value="Isoprenoid_synthase_dom_sf"/>
</dbReference>
<evidence type="ECO:0000256" key="1">
    <source>
        <dbReference type="ARBA" id="ARBA00022679"/>
    </source>
</evidence>
<dbReference type="InterPro" id="IPR000092">
    <property type="entry name" value="Polyprenyl_synt"/>
</dbReference>
<protein>
    <submittedName>
        <fullName evidence="6">Geranylgeranyl diphosphate synthase</fullName>
    </submittedName>
</protein>
<evidence type="ECO:0000256" key="3">
    <source>
        <dbReference type="ARBA" id="ARBA00022842"/>
    </source>
</evidence>